<dbReference type="AlphaFoldDB" id="A0A0G0NZY1"/>
<keyword evidence="1" id="KW-0472">Membrane</keyword>
<feature type="transmembrane region" description="Helical" evidence="1">
    <location>
        <begin position="12"/>
        <end position="35"/>
    </location>
</feature>
<dbReference type="EMBL" id="LBVJ01000044">
    <property type="protein sequence ID" value="KKQ82606.1"/>
    <property type="molecule type" value="Genomic_DNA"/>
</dbReference>
<keyword evidence="1" id="KW-0812">Transmembrane</keyword>
<protein>
    <submittedName>
        <fullName evidence="2">Uncharacterized protein</fullName>
    </submittedName>
</protein>
<evidence type="ECO:0000313" key="3">
    <source>
        <dbReference type="Proteomes" id="UP000034710"/>
    </source>
</evidence>
<name>A0A0G0NZY1_9BACT</name>
<dbReference type="InterPro" id="IPR043716">
    <property type="entry name" value="DUF5657"/>
</dbReference>
<evidence type="ECO:0000313" key="2">
    <source>
        <dbReference type="EMBL" id="KKQ82606.1"/>
    </source>
</evidence>
<dbReference type="Proteomes" id="UP000034710">
    <property type="component" value="Unassembled WGS sequence"/>
</dbReference>
<feature type="transmembrane region" description="Helical" evidence="1">
    <location>
        <begin position="55"/>
        <end position="73"/>
    </location>
</feature>
<dbReference type="Pfam" id="PF18901">
    <property type="entry name" value="DUF5657"/>
    <property type="match status" value="1"/>
</dbReference>
<reference evidence="2 3" key="1">
    <citation type="journal article" date="2015" name="Nature">
        <title>rRNA introns, odd ribosomes, and small enigmatic genomes across a large radiation of phyla.</title>
        <authorList>
            <person name="Brown C.T."/>
            <person name="Hug L.A."/>
            <person name="Thomas B.C."/>
            <person name="Sharon I."/>
            <person name="Castelle C.J."/>
            <person name="Singh A."/>
            <person name="Wilkins M.J."/>
            <person name="Williams K.H."/>
            <person name="Banfield J.F."/>
        </authorList>
    </citation>
    <scope>NUCLEOTIDE SEQUENCE [LARGE SCALE GENOMIC DNA]</scope>
</reference>
<comment type="caution">
    <text evidence="2">The sequence shown here is derived from an EMBL/GenBank/DDBJ whole genome shotgun (WGS) entry which is preliminary data.</text>
</comment>
<sequence>MPIDPGQLRESGFFLLKIGSIVLLTLYFVFAYIIVKQVNLMTRTLDVALKKHLKIFAYIHLAYSLLVLMYAIIM</sequence>
<gene>
    <name evidence="2" type="ORF">UT06_C0044G0007</name>
</gene>
<accession>A0A0G0NZY1</accession>
<organism evidence="2 3">
    <name type="scientific">Candidatus Woesebacteria bacterium GW2011_GWA1_38_8</name>
    <dbReference type="NCBI Taxonomy" id="1618547"/>
    <lineage>
        <taxon>Bacteria</taxon>
        <taxon>Candidatus Woeseibacteriota</taxon>
    </lineage>
</organism>
<keyword evidence="1" id="KW-1133">Transmembrane helix</keyword>
<proteinExistence type="predicted"/>
<evidence type="ECO:0000256" key="1">
    <source>
        <dbReference type="SAM" id="Phobius"/>
    </source>
</evidence>